<dbReference type="RefSeq" id="WP_126609656.1">
    <property type="nucleotide sequence ID" value="NZ_AP025145.1"/>
</dbReference>
<comment type="caution">
    <text evidence="1">The sequence shown here is derived from an EMBL/GenBank/DDBJ whole genome shotgun (WGS) entry which is preliminary data.</text>
</comment>
<dbReference type="SUPFAM" id="SSF51735">
    <property type="entry name" value="NAD(P)-binding Rossmann-fold domains"/>
    <property type="match status" value="1"/>
</dbReference>
<accession>A0AAV5P058</accession>
<evidence type="ECO:0000313" key="1">
    <source>
        <dbReference type="EMBL" id="GLQ76002.1"/>
    </source>
</evidence>
<reference evidence="2" key="1">
    <citation type="journal article" date="2019" name="Int. J. Syst. Evol. Microbiol.">
        <title>The Global Catalogue of Microorganisms (GCM) 10K type strain sequencing project: providing services to taxonomists for standard genome sequencing and annotation.</title>
        <authorList>
            <consortium name="The Broad Institute Genomics Platform"/>
            <consortium name="The Broad Institute Genome Sequencing Center for Infectious Disease"/>
            <person name="Wu L."/>
            <person name="Ma J."/>
        </authorList>
    </citation>
    <scope>NUCLEOTIDE SEQUENCE [LARGE SCALE GENOMIC DNA]</scope>
    <source>
        <strain evidence="2">NBRC 15640</strain>
    </source>
</reference>
<evidence type="ECO:0000313" key="2">
    <source>
        <dbReference type="Proteomes" id="UP001156690"/>
    </source>
</evidence>
<dbReference type="Gene3D" id="3.40.50.720">
    <property type="entry name" value="NAD(P)-binding Rossmann-like Domain"/>
    <property type="match status" value="1"/>
</dbReference>
<gene>
    <name evidence="1" type="ORF">GCM10007932_53650</name>
</gene>
<sequence length="321" mass="35838">MNLVPAKKPTFYFIGVSTLQSSIMKVFPAWAEFLGLGDVQIRGIDLPLNAPNEQYQQVTSFIKHDPLSLGALVTTHKINLYQACIEMFDEIDPHATKMNETSCLYKRQSTFCCSAKDPITSGFALEYILPPRFFATHRGNVFVMGAGGSATAIVWYLTQAAKQYDRPTKIVVSDVSQHRLDELDQVLKIYGINVDCEYVLVESGTTNDEVLASLPPYSLVINATGLGKDGPGSPLSNNAQFPVHGIVWELNYRGELEFYRQAETQESSAHLSIHDGWVYFIYGWTRVIAEVFDVDIPVNGERFEEISRIAARSGKQLSHES</sequence>
<dbReference type="InterPro" id="IPR036291">
    <property type="entry name" value="NAD(P)-bd_dom_sf"/>
</dbReference>
<dbReference type="EMBL" id="BSNX01000075">
    <property type="protein sequence ID" value="GLQ76002.1"/>
    <property type="molecule type" value="Genomic_DNA"/>
</dbReference>
<dbReference type="AlphaFoldDB" id="A0AAV5P058"/>
<organism evidence="1 2">
    <name type="scientific">Vibrio penaeicida</name>
    <dbReference type="NCBI Taxonomy" id="104609"/>
    <lineage>
        <taxon>Bacteria</taxon>
        <taxon>Pseudomonadati</taxon>
        <taxon>Pseudomonadota</taxon>
        <taxon>Gammaproteobacteria</taxon>
        <taxon>Vibrionales</taxon>
        <taxon>Vibrionaceae</taxon>
        <taxon>Vibrio</taxon>
    </lineage>
</organism>
<evidence type="ECO:0008006" key="3">
    <source>
        <dbReference type="Google" id="ProtNLM"/>
    </source>
</evidence>
<name>A0AAV5P058_9VIBR</name>
<dbReference type="Proteomes" id="UP001156690">
    <property type="component" value="Unassembled WGS sequence"/>
</dbReference>
<proteinExistence type="predicted"/>
<protein>
    <recommendedName>
        <fullName evidence="3">Shikimate dehydrogenase</fullName>
    </recommendedName>
</protein>
<keyword evidence="2" id="KW-1185">Reference proteome</keyword>